<proteinExistence type="predicted"/>
<reference evidence="2 3" key="1">
    <citation type="journal article" date="2006" name="Science">
        <title>Phytophthora genome sequences uncover evolutionary origins and mechanisms of pathogenesis.</title>
        <authorList>
            <person name="Tyler B.M."/>
            <person name="Tripathy S."/>
            <person name="Zhang X."/>
            <person name="Dehal P."/>
            <person name="Jiang R.H."/>
            <person name="Aerts A."/>
            <person name="Arredondo F.D."/>
            <person name="Baxter L."/>
            <person name="Bensasson D."/>
            <person name="Beynon J.L."/>
            <person name="Chapman J."/>
            <person name="Damasceno C.M."/>
            <person name="Dorrance A.E."/>
            <person name="Dou D."/>
            <person name="Dickerman A.W."/>
            <person name="Dubchak I.L."/>
            <person name="Garbelotto M."/>
            <person name="Gijzen M."/>
            <person name="Gordon S.G."/>
            <person name="Govers F."/>
            <person name="Grunwald N.J."/>
            <person name="Huang W."/>
            <person name="Ivors K.L."/>
            <person name="Jones R.W."/>
            <person name="Kamoun S."/>
            <person name="Krampis K."/>
            <person name="Lamour K.H."/>
            <person name="Lee M.K."/>
            <person name="McDonald W.H."/>
            <person name="Medina M."/>
            <person name="Meijer H.J."/>
            <person name="Nordberg E.K."/>
            <person name="Maclean D.J."/>
            <person name="Ospina-Giraldo M.D."/>
            <person name="Morris P.F."/>
            <person name="Phuntumart V."/>
            <person name="Putnam N.H."/>
            <person name="Rash S."/>
            <person name="Rose J.K."/>
            <person name="Sakihama Y."/>
            <person name="Salamov A.A."/>
            <person name="Savidor A."/>
            <person name="Scheuring C.F."/>
            <person name="Smith B.M."/>
            <person name="Sobral B.W."/>
            <person name="Terry A."/>
            <person name="Torto-Alalibo T.A."/>
            <person name="Win J."/>
            <person name="Xu Z."/>
            <person name="Zhang H."/>
            <person name="Grigoriev I.V."/>
            <person name="Rokhsar D.S."/>
            <person name="Boore J.L."/>
        </authorList>
    </citation>
    <scope>NUCLEOTIDE SEQUENCE [LARGE SCALE GENOMIC DNA]</scope>
    <source>
        <strain evidence="2 3">P6497</strain>
    </source>
</reference>
<organism evidence="2 3">
    <name type="scientific">Phytophthora sojae (strain P6497)</name>
    <name type="common">Soybean stem and root rot agent</name>
    <name type="synonym">Phytophthora megasperma f. sp. glycines</name>
    <dbReference type="NCBI Taxonomy" id="1094619"/>
    <lineage>
        <taxon>Eukaryota</taxon>
        <taxon>Sar</taxon>
        <taxon>Stramenopiles</taxon>
        <taxon>Oomycota</taxon>
        <taxon>Peronosporomycetes</taxon>
        <taxon>Peronosporales</taxon>
        <taxon>Peronosporaceae</taxon>
        <taxon>Phytophthora</taxon>
    </lineage>
</organism>
<keyword evidence="3" id="KW-1185">Reference proteome</keyword>
<feature type="region of interest" description="Disordered" evidence="1">
    <location>
        <begin position="35"/>
        <end position="73"/>
    </location>
</feature>
<dbReference type="Proteomes" id="UP000002640">
    <property type="component" value="Unassembled WGS sequence"/>
</dbReference>
<dbReference type="InParanoid" id="G4ZD39"/>
<dbReference type="KEGG" id="psoj:PHYSODRAFT_330524"/>
<accession>G4ZD39</accession>
<evidence type="ECO:0000313" key="3">
    <source>
        <dbReference type="Proteomes" id="UP000002640"/>
    </source>
</evidence>
<gene>
    <name evidence="2" type="ORF">PHYSODRAFT_330524</name>
</gene>
<dbReference type="GeneID" id="20646135"/>
<evidence type="ECO:0000313" key="2">
    <source>
        <dbReference type="EMBL" id="EGZ16447.1"/>
    </source>
</evidence>
<evidence type="ECO:0000256" key="1">
    <source>
        <dbReference type="SAM" id="MobiDB-lite"/>
    </source>
</evidence>
<dbReference type="SMR" id="G4ZD39"/>
<protein>
    <submittedName>
        <fullName evidence="2">Uncharacterized protein</fullName>
    </submittedName>
</protein>
<feature type="compositionally biased region" description="Low complexity" evidence="1">
    <location>
        <begin position="42"/>
        <end position="51"/>
    </location>
</feature>
<dbReference type="AlphaFoldDB" id="G4ZD39"/>
<dbReference type="EMBL" id="JH159154">
    <property type="protein sequence ID" value="EGZ16447.1"/>
    <property type="molecule type" value="Genomic_DNA"/>
</dbReference>
<name>G4ZD39_PHYSP</name>
<feature type="compositionally biased region" description="Acidic residues" evidence="1">
    <location>
        <begin position="52"/>
        <end position="64"/>
    </location>
</feature>
<sequence length="73" mass="7820">MARTPKMAHIKAQLVERARQEEEIAAITGTLNSRVTQFGPHATTGGATSTGDDIDEEESDEEEVVAGTSSIYN</sequence>
<dbReference type="RefSeq" id="XP_009525505.1">
    <property type="nucleotide sequence ID" value="XM_009527210.1"/>
</dbReference>